<evidence type="ECO:0000256" key="3">
    <source>
        <dbReference type="ARBA" id="ARBA00022676"/>
    </source>
</evidence>
<dbReference type="Proteomes" id="UP000483820">
    <property type="component" value="Chromosome V"/>
</dbReference>
<gene>
    <name evidence="9" type="ORF">GCK72_017626</name>
</gene>
<dbReference type="GO" id="GO:0005737">
    <property type="term" value="C:cytoplasm"/>
    <property type="evidence" value="ECO:0007669"/>
    <property type="project" value="TreeGrafter"/>
</dbReference>
<dbReference type="EMBL" id="WUAV01000005">
    <property type="protein sequence ID" value="KAF1751074.1"/>
    <property type="molecule type" value="Genomic_DNA"/>
</dbReference>
<evidence type="ECO:0000256" key="8">
    <source>
        <dbReference type="RuleBase" id="RU366017"/>
    </source>
</evidence>
<dbReference type="CTD" id="9824234"/>
<protein>
    <recommendedName>
        <fullName evidence="8">Glycosyltransferase family 92 protein</fullName>
        <ecNumber evidence="8">2.4.1.-</ecNumber>
    </recommendedName>
</protein>
<organism evidence="9 10">
    <name type="scientific">Caenorhabditis remanei</name>
    <name type="common">Caenorhabditis vulgaris</name>
    <dbReference type="NCBI Taxonomy" id="31234"/>
    <lineage>
        <taxon>Eukaryota</taxon>
        <taxon>Metazoa</taxon>
        <taxon>Ecdysozoa</taxon>
        <taxon>Nematoda</taxon>
        <taxon>Chromadorea</taxon>
        <taxon>Rhabditida</taxon>
        <taxon>Rhabditina</taxon>
        <taxon>Rhabditomorpha</taxon>
        <taxon>Rhabditoidea</taxon>
        <taxon>Rhabditidae</taxon>
        <taxon>Peloderinae</taxon>
        <taxon>Caenorhabditis</taxon>
    </lineage>
</organism>
<keyword evidence="3 8" id="KW-0328">Glycosyltransferase</keyword>
<dbReference type="Pfam" id="PF01697">
    <property type="entry name" value="Glyco_transf_92"/>
    <property type="match status" value="1"/>
</dbReference>
<keyword evidence="7" id="KW-0472">Membrane</keyword>
<comment type="subcellular location">
    <subcellularLocation>
        <location evidence="1">Membrane</location>
        <topology evidence="1">Single-pass membrane protein</topology>
    </subcellularLocation>
</comment>
<dbReference type="PANTHER" id="PTHR21461">
    <property type="entry name" value="GLYCOSYLTRANSFERASE FAMILY 92 PROTEIN"/>
    <property type="match status" value="1"/>
</dbReference>
<keyword evidence="4 8" id="KW-0808">Transferase</keyword>
<evidence type="ECO:0000256" key="7">
    <source>
        <dbReference type="ARBA" id="ARBA00023136"/>
    </source>
</evidence>
<dbReference type="RefSeq" id="XP_003112581.2">
    <property type="nucleotide sequence ID" value="XM_003112533.2"/>
</dbReference>
<dbReference type="GeneID" id="9824234"/>
<dbReference type="GO" id="GO:0016020">
    <property type="term" value="C:membrane"/>
    <property type="evidence" value="ECO:0007669"/>
    <property type="project" value="UniProtKB-SubCell"/>
</dbReference>
<keyword evidence="5" id="KW-0812">Transmembrane</keyword>
<accession>A0A6A5G903</accession>
<dbReference type="PANTHER" id="PTHR21461:SF2">
    <property type="entry name" value="GLYCOSYLTRANSFERASE FAMILY 92 PROTEIN"/>
    <property type="match status" value="1"/>
</dbReference>
<evidence type="ECO:0000256" key="4">
    <source>
        <dbReference type="ARBA" id="ARBA00022679"/>
    </source>
</evidence>
<evidence type="ECO:0000256" key="5">
    <source>
        <dbReference type="ARBA" id="ARBA00022692"/>
    </source>
</evidence>
<dbReference type="AlphaFoldDB" id="A0A6A5G903"/>
<sequence length="448" mass="53440">MKSFLLFVLMDPRSFKYSLFAVFLFTLAILYSFNVTPINILPNQTSSNVAVSSGEIDPKDFPNYKIEGMDRFEWYTKKWKKELKDEKPPKIEEVSMLKAYEFDVEYSISLTTPGKFKAILYCRYFDANGTEILPAFQSYNFPEFVVNCEKRKGTKRISVSTEAKNNYTYPIGFVDRTKKEYKHEFSFCMSPIYGKEPKWLLISEVIEHYKLQGMTHFYFYIFHIDEYSNALLEDYVRTGEVELTYLLERNDRELLHWQMVAFRDCTLNSRYHSKWSLFADIDERLLMTQYNGTILDYLRGEKDETIAGVQFRQQWIMKTEFMPEKYEGDKQIDEWSPTLRWHNSSAYGPPGHTVKTIVMPEKVLAMWTHYPSMLFPGYHIHGLKTEEGIVRHYRDLQMWNWGKTWLKEIVKFGPMSMTDYPVKYQKNLTNAVKKRTKYVYENYHPREE</sequence>
<comment type="similarity">
    <text evidence="2 8">Belongs to the glycosyltransferase 92 family.</text>
</comment>
<evidence type="ECO:0000313" key="9">
    <source>
        <dbReference type="EMBL" id="KAF1751074.1"/>
    </source>
</evidence>
<dbReference type="EC" id="2.4.1.-" evidence="8"/>
<dbReference type="KEGG" id="crq:GCK72_017626"/>
<name>A0A6A5G903_CAERE</name>
<evidence type="ECO:0000256" key="1">
    <source>
        <dbReference type="ARBA" id="ARBA00004167"/>
    </source>
</evidence>
<reference evidence="9 10" key="1">
    <citation type="submission" date="2019-12" db="EMBL/GenBank/DDBJ databases">
        <title>Chromosome-level assembly of the Caenorhabditis remanei genome.</title>
        <authorList>
            <person name="Teterina A.A."/>
            <person name="Willis J.H."/>
            <person name="Phillips P.C."/>
        </authorList>
    </citation>
    <scope>NUCLEOTIDE SEQUENCE [LARGE SCALE GENOMIC DNA]</scope>
    <source>
        <strain evidence="9 10">PX506</strain>
        <tissue evidence="9">Whole organism</tissue>
    </source>
</reference>
<dbReference type="GO" id="GO:0016757">
    <property type="term" value="F:glycosyltransferase activity"/>
    <property type="evidence" value="ECO:0007669"/>
    <property type="project" value="UniProtKB-UniRule"/>
</dbReference>
<evidence type="ECO:0000256" key="6">
    <source>
        <dbReference type="ARBA" id="ARBA00022989"/>
    </source>
</evidence>
<dbReference type="InterPro" id="IPR008166">
    <property type="entry name" value="Glyco_transf_92"/>
</dbReference>
<comment type="caution">
    <text evidence="9">The sequence shown here is derived from an EMBL/GenBank/DDBJ whole genome shotgun (WGS) entry which is preliminary data.</text>
</comment>
<keyword evidence="6" id="KW-1133">Transmembrane helix</keyword>
<evidence type="ECO:0000313" key="10">
    <source>
        <dbReference type="Proteomes" id="UP000483820"/>
    </source>
</evidence>
<evidence type="ECO:0000256" key="2">
    <source>
        <dbReference type="ARBA" id="ARBA00007647"/>
    </source>
</evidence>
<proteinExistence type="inferred from homology"/>